<proteinExistence type="predicted"/>
<dbReference type="EMBL" id="BK015199">
    <property type="protein sequence ID" value="DAD95740.1"/>
    <property type="molecule type" value="Genomic_DNA"/>
</dbReference>
<protein>
    <submittedName>
        <fullName evidence="1">Uncharacterized protein</fullName>
    </submittedName>
</protein>
<sequence length="66" mass="7413">MKKCKECEYAKAYNVPRNGNGGSWRSGRFSQKGYVCSHKDGESKLPIIFYGETAPRKCPLRNGGQK</sequence>
<name>A0A8S5NMZ8_9CAUD</name>
<organism evidence="1">
    <name type="scientific">Myoviridae sp. ctkOm7</name>
    <dbReference type="NCBI Taxonomy" id="2826690"/>
    <lineage>
        <taxon>Viruses</taxon>
        <taxon>Duplodnaviria</taxon>
        <taxon>Heunggongvirae</taxon>
        <taxon>Uroviricota</taxon>
        <taxon>Caudoviricetes</taxon>
    </lineage>
</organism>
<reference evidence="1" key="1">
    <citation type="journal article" date="2021" name="Proc. Natl. Acad. Sci. U.S.A.">
        <title>A Catalog of Tens of Thousands of Viruses from Human Metagenomes Reveals Hidden Associations with Chronic Diseases.</title>
        <authorList>
            <person name="Tisza M.J."/>
            <person name="Buck C.B."/>
        </authorList>
    </citation>
    <scope>NUCLEOTIDE SEQUENCE</scope>
    <source>
        <strain evidence="1">CtkOm7</strain>
    </source>
</reference>
<evidence type="ECO:0000313" key="1">
    <source>
        <dbReference type="EMBL" id="DAD95740.1"/>
    </source>
</evidence>
<accession>A0A8S5NMZ8</accession>